<dbReference type="Proteomes" id="UP001153555">
    <property type="component" value="Unassembled WGS sequence"/>
</dbReference>
<accession>A0A9N7RQF0</accession>
<dbReference type="SUPFAM" id="SSF50630">
    <property type="entry name" value="Acid proteases"/>
    <property type="match status" value="1"/>
</dbReference>
<dbReference type="AlphaFoldDB" id="A0A9N7RQF0"/>
<dbReference type="OrthoDB" id="913488at2759"/>
<dbReference type="PANTHER" id="PTHR33067:SF15">
    <property type="entry name" value="RNA-DIRECTED DNA POLYMERASE"/>
    <property type="match status" value="1"/>
</dbReference>
<proteinExistence type="predicted"/>
<evidence type="ECO:0008006" key="3">
    <source>
        <dbReference type="Google" id="ProtNLM"/>
    </source>
</evidence>
<dbReference type="EMBL" id="CACSLK010032741">
    <property type="protein sequence ID" value="CAA0840525.1"/>
    <property type="molecule type" value="Genomic_DNA"/>
</dbReference>
<protein>
    <recommendedName>
        <fullName evidence="3">Aspartic peptidase DDI1-type domain-containing protein</fullName>
    </recommendedName>
</protein>
<dbReference type="InterPro" id="IPR021109">
    <property type="entry name" value="Peptidase_aspartic_dom_sf"/>
</dbReference>
<reference evidence="1" key="1">
    <citation type="submission" date="2019-12" db="EMBL/GenBank/DDBJ databases">
        <authorList>
            <person name="Scholes J."/>
        </authorList>
    </citation>
    <scope>NUCLEOTIDE SEQUENCE</scope>
</reference>
<gene>
    <name evidence="1" type="ORF">SHERM_06651</name>
</gene>
<evidence type="ECO:0000313" key="1">
    <source>
        <dbReference type="EMBL" id="CAA0840525.1"/>
    </source>
</evidence>
<name>A0A9N7RQF0_STRHE</name>
<dbReference type="CDD" id="cd00303">
    <property type="entry name" value="retropepsin_like"/>
    <property type="match status" value="1"/>
</dbReference>
<feature type="non-terminal residue" evidence="1">
    <location>
        <position position="1"/>
    </location>
</feature>
<feature type="non-terminal residue" evidence="1">
    <location>
        <position position="363"/>
    </location>
</feature>
<dbReference type="Gene3D" id="2.40.70.10">
    <property type="entry name" value="Acid Proteases"/>
    <property type="match status" value="1"/>
</dbReference>
<comment type="caution">
    <text evidence="1">The sequence shown here is derived from an EMBL/GenBank/DDBJ whole genome shotgun (WGS) entry which is preliminary data.</text>
</comment>
<keyword evidence="2" id="KW-1185">Reference proteome</keyword>
<evidence type="ECO:0000313" key="2">
    <source>
        <dbReference type="Proteomes" id="UP001153555"/>
    </source>
</evidence>
<dbReference type="PANTHER" id="PTHR33067">
    <property type="entry name" value="RNA-DIRECTED DNA POLYMERASE-RELATED"/>
    <property type="match status" value="1"/>
</dbReference>
<organism evidence="1 2">
    <name type="scientific">Striga hermonthica</name>
    <name type="common">Purple witchweed</name>
    <name type="synonym">Buchnera hermonthica</name>
    <dbReference type="NCBI Taxonomy" id="68872"/>
    <lineage>
        <taxon>Eukaryota</taxon>
        <taxon>Viridiplantae</taxon>
        <taxon>Streptophyta</taxon>
        <taxon>Embryophyta</taxon>
        <taxon>Tracheophyta</taxon>
        <taxon>Spermatophyta</taxon>
        <taxon>Magnoliopsida</taxon>
        <taxon>eudicotyledons</taxon>
        <taxon>Gunneridae</taxon>
        <taxon>Pentapetalae</taxon>
        <taxon>asterids</taxon>
        <taxon>lamiids</taxon>
        <taxon>Lamiales</taxon>
        <taxon>Orobanchaceae</taxon>
        <taxon>Buchnereae</taxon>
        <taxon>Striga</taxon>
    </lineage>
</organism>
<sequence length="363" mass="40772">KTTNINGTPWRIPLAHCLDLAGIHLNASRCHNVAKECHTIQPKLALRELSIQLLAAKSLQHNPQMLLVLVDAPRINQYVVDEHDNKLVQERMKNPIHKVHKHGRGIAESEWHDYELIVAITGTKSSLRNIRLPDLQLMIARTQVDIRKDAGSSQLVEEILNARKGILVLDCKSIQFPIVNTHAHRSNVSAVFQKSLPQKRSDPGMFFIPCIIGNLKIERAMLDLGASINVMPRSIFNSLNLGPLKQTGVVIQLTDRSTTFPDGVVEDVLVKVNDLVFPADFYVLSMDDKSSNSTPILLGRPFLNTAQTRIDVRQGTLTMEFDGHIIKFNIFDAMKYPNACDDSVYMLDVIDPLAQEFMESYGR</sequence>